<proteinExistence type="predicted"/>
<keyword evidence="1" id="KW-0472">Membrane</keyword>
<gene>
    <name evidence="2" type="ORF">JFL75_03835</name>
</gene>
<dbReference type="Proteomes" id="UP000595917">
    <property type="component" value="Chromosome"/>
</dbReference>
<accession>A0A7T7XPL7</accession>
<dbReference type="Pfam" id="PF11026">
    <property type="entry name" value="DUF2721"/>
    <property type="match status" value="1"/>
</dbReference>
<evidence type="ECO:0000313" key="2">
    <source>
        <dbReference type="EMBL" id="QQO10057.1"/>
    </source>
</evidence>
<organism evidence="2 3">
    <name type="scientific">Breznakiella homolactica</name>
    <dbReference type="NCBI Taxonomy" id="2798577"/>
    <lineage>
        <taxon>Bacteria</taxon>
        <taxon>Pseudomonadati</taxon>
        <taxon>Spirochaetota</taxon>
        <taxon>Spirochaetia</taxon>
        <taxon>Spirochaetales</taxon>
        <taxon>Breznakiellaceae</taxon>
        <taxon>Breznakiella</taxon>
    </lineage>
</organism>
<feature type="transmembrane region" description="Helical" evidence="1">
    <location>
        <begin position="6"/>
        <end position="27"/>
    </location>
</feature>
<dbReference type="AlphaFoldDB" id="A0A7T7XPL7"/>
<feature type="transmembrane region" description="Helical" evidence="1">
    <location>
        <begin position="94"/>
        <end position="120"/>
    </location>
</feature>
<dbReference type="RefSeq" id="WP_215627361.1">
    <property type="nucleotide sequence ID" value="NZ_CP067089.2"/>
</dbReference>
<name>A0A7T7XPL7_9SPIR</name>
<feature type="transmembrane region" description="Helical" evidence="1">
    <location>
        <begin position="67"/>
        <end position="88"/>
    </location>
</feature>
<keyword evidence="1" id="KW-0812">Transmembrane</keyword>
<dbReference type="InterPro" id="IPR021279">
    <property type="entry name" value="DUF2721"/>
</dbReference>
<keyword evidence="3" id="KW-1185">Reference proteome</keyword>
<evidence type="ECO:0000313" key="3">
    <source>
        <dbReference type="Proteomes" id="UP000595917"/>
    </source>
</evidence>
<reference evidence="2" key="1">
    <citation type="submission" date="2021-01" db="EMBL/GenBank/DDBJ databases">
        <title>Description of Breznakiella homolactica.</title>
        <authorList>
            <person name="Song Y."/>
            <person name="Brune A."/>
        </authorList>
    </citation>
    <scope>NUCLEOTIDE SEQUENCE</scope>
    <source>
        <strain evidence="2">RmG30</strain>
    </source>
</reference>
<dbReference type="KEGG" id="bhc:JFL75_03835"/>
<dbReference type="EMBL" id="CP067089">
    <property type="protein sequence ID" value="QQO10057.1"/>
    <property type="molecule type" value="Genomic_DNA"/>
</dbReference>
<protein>
    <submittedName>
        <fullName evidence="2">DUF2721 domain-containing protein</fullName>
    </submittedName>
</protein>
<evidence type="ECO:0000256" key="1">
    <source>
        <dbReference type="SAM" id="Phobius"/>
    </source>
</evidence>
<keyword evidence="1" id="KW-1133">Transmembrane helix</keyword>
<sequence length="133" mass="15316">MEFNITTPALLFSAISLLMLAFTNRFLAISSLIRQFISIYTEKPEEHILKQINNFRVRLSIIKYTQLFGVLSFFFCVFCMFLALLSYITLAEILFAVSLVLMMVSLLFSLYEIFISIGALKLELDKLSMKSTQ</sequence>